<evidence type="ECO:0000256" key="1">
    <source>
        <dbReference type="ARBA" id="ARBA00010835"/>
    </source>
</evidence>
<dbReference type="Proteomes" id="UP000237647">
    <property type="component" value="Unassembled WGS sequence"/>
</dbReference>
<proteinExistence type="inferred from homology"/>
<dbReference type="GO" id="GO:0004045">
    <property type="term" value="F:peptidyl-tRNA hydrolase activity"/>
    <property type="evidence" value="ECO:0007669"/>
    <property type="project" value="TreeGrafter"/>
</dbReference>
<dbReference type="GO" id="GO:0003747">
    <property type="term" value="F:translation release factor activity"/>
    <property type="evidence" value="ECO:0007669"/>
    <property type="project" value="InterPro"/>
</dbReference>
<organism evidence="4 5">
    <name type="scientific">Vreelandella songnenensis</name>
    <dbReference type="NCBI Taxonomy" id="1176243"/>
    <lineage>
        <taxon>Bacteria</taxon>
        <taxon>Pseudomonadati</taxon>
        <taxon>Pseudomonadota</taxon>
        <taxon>Gammaproteobacteria</taxon>
        <taxon>Oceanospirillales</taxon>
        <taxon>Halomonadaceae</taxon>
        <taxon>Vreelandella</taxon>
    </lineage>
</organism>
<dbReference type="InterPro" id="IPR045853">
    <property type="entry name" value="Pep_chain_release_fac_I_sf"/>
</dbReference>
<reference evidence="4 5" key="1">
    <citation type="submission" date="2018-03" db="EMBL/GenBank/DDBJ databases">
        <title>Genomic Encyclopedia of Type Strains, Phase III (KMG-III): the genomes of soil and plant-associated and newly described type strains.</title>
        <authorList>
            <person name="Whitman W."/>
        </authorList>
    </citation>
    <scope>NUCLEOTIDE SEQUENCE [LARGE SCALE GENOMIC DNA]</scope>
    <source>
        <strain evidence="4 5">CGMCC 1.12152</strain>
    </source>
</reference>
<evidence type="ECO:0000313" key="5">
    <source>
        <dbReference type="Proteomes" id="UP000237647"/>
    </source>
</evidence>
<feature type="compositionally biased region" description="Basic residues" evidence="2">
    <location>
        <begin position="115"/>
        <end position="145"/>
    </location>
</feature>
<dbReference type="GO" id="GO:0072344">
    <property type="term" value="P:rescue of stalled ribosome"/>
    <property type="evidence" value="ECO:0007669"/>
    <property type="project" value="TreeGrafter"/>
</dbReference>
<dbReference type="PANTHER" id="PTHR47814">
    <property type="entry name" value="PEPTIDYL-TRNA HYDROLASE ARFB"/>
    <property type="match status" value="1"/>
</dbReference>
<dbReference type="InterPro" id="IPR000352">
    <property type="entry name" value="Pep_chain_release_fac_I"/>
</dbReference>
<evidence type="ECO:0000259" key="3">
    <source>
        <dbReference type="PROSITE" id="PS00745"/>
    </source>
</evidence>
<name>A0A2T0V8T0_9GAMM</name>
<evidence type="ECO:0000256" key="2">
    <source>
        <dbReference type="SAM" id="MobiDB-lite"/>
    </source>
</evidence>
<comment type="similarity">
    <text evidence="1">Belongs to the prokaryotic/mitochondrial release factor family.</text>
</comment>
<dbReference type="EMBL" id="PVTK01000001">
    <property type="protein sequence ID" value="PRY66527.1"/>
    <property type="molecule type" value="Genomic_DNA"/>
</dbReference>
<evidence type="ECO:0000313" key="4">
    <source>
        <dbReference type="EMBL" id="PRY66527.1"/>
    </source>
</evidence>
<comment type="caution">
    <text evidence="4">The sequence shown here is derived from an EMBL/GenBank/DDBJ whole genome shotgun (WGS) entry which is preliminary data.</text>
</comment>
<feature type="region of interest" description="Disordered" evidence="2">
    <location>
        <begin position="113"/>
        <end position="151"/>
    </location>
</feature>
<dbReference type="NCBIfam" id="NF006718">
    <property type="entry name" value="PRK09256.1"/>
    <property type="match status" value="1"/>
</dbReference>
<accession>A0A2T0V8T0</accession>
<dbReference type="Gene3D" id="3.30.160.20">
    <property type="match status" value="1"/>
</dbReference>
<feature type="domain" description="Prokaryotic-type class I peptide chain release factors" evidence="3">
    <location>
        <begin position="34"/>
        <end position="50"/>
    </location>
</feature>
<dbReference type="SUPFAM" id="SSF75620">
    <property type="entry name" value="Release factor"/>
    <property type="match status" value="1"/>
</dbReference>
<sequence>MLAYKLTRNIEDRMLTISSHVALADWEIDISQIRAQGAGGQNVNKVASAVHLRFDIQRSTLPVFYKERLMTLNDQRISKEGVVIIKAQSYRTLELNKEDALARLKELIVSATRQQKVRRPTKPTKGSQRRRVDHKTRKGKIKSLRGKVTSS</sequence>
<protein>
    <submittedName>
        <fullName evidence="4">Ribosome-associated protein</fullName>
    </submittedName>
</protein>
<dbReference type="GO" id="GO:0043022">
    <property type="term" value="F:ribosome binding"/>
    <property type="evidence" value="ECO:0007669"/>
    <property type="project" value="TreeGrafter"/>
</dbReference>
<gene>
    <name evidence="4" type="ORF">B0H98_101520</name>
</gene>
<keyword evidence="5" id="KW-1185">Reference proteome</keyword>
<dbReference type="AlphaFoldDB" id="A0A2T0V8T0"/>
<dbReference type="Pfam" id="PF00472">
    <property type="entry name" value="RF-1"/>
    <property type="match status" value="1"/>
</dbReference>
<dbReference type="PROSITE" id="PS00745">
    <property type="entry name" value="RF_PROK_I"/>
    <property type="match status" value="1"/>
</dbReference>
<dbReference type="PANTHER" id="PTHR47814:SF1">
    <property type="entry name" value="PEPTIDYL-TRNA HYDROLASE ARFB"/>
    <property type="match status" value="1"/>
</dbReference>